<proteinExistence type="predicted"/>
<dbReference type="Proteomes" id="UP000006810">
    <property type="component" value="Chromosome"/>
</dbReference>
<feature type="transmembrane region" description="Helical" evidence="1">
    <location>
        <begin position="12"/>
        <end position="28"/>
    </location>
</feature>
<name>C4XFI4_MYCFP</name>
<evidence type="ECO:0000256" key="1">
    <source>
        <dbReference type="SAM" id="Phobius"/>
    </source>
</evidence>
<evidence type="ECO:0000313" key="3">
    <source>
        <dbReference type="Proteomes" id="UP000006810"/>
    </source>
</evidence>
<sequence length="322" mass="38222">MKCVKVIKARPTILVNLTFFVLSLYNINCIKRIKNKNNEFITEYIHVFVEKYDLLTFMNSLNRNKLHPNNVRIETVIKALEMFKELNNFKNIHKSLNLKRETFQKLFDDLSDDRKMISKTDKFFKGLTCPHCGAYKPLVTILSIKNKISVLNKYRNCRRIIVNQKIKNKHKDWIKYINQNSNVYDRLCNENRKNSLRTFCQKSVRTLIDEAKEKCLKIKFPHFTTIYKNINILIFDINISILPNKSVGKGERHKKDPSIPKKRRVGLHISLRPEITTMFDFEFDTVHGKSDDLYHIAVLMNRATRNFICDYANEMQIQLKKR</sequence>
<dbReference type="EMBL" id="AP009608">
    <property type="protein sequence ID" value="BAH69906.1"/>
    <property type="molecule type" value="Genomic_DNA"/>
</dbReference>
<dbReference type="HOGENOM" id="CLU_862826_0_0_14"/>
<organism evidence="2 3">
    <name type="scientific">Mycoplasmopsis fermentans (strain ATCC 19989 / NBRC 14854 / NCTC 10117 / PG18)</name>
    <name type="common">Mycoplasma fermentans</name>
    <dbReference type="NCBI Taxonomy" id="496833"/>
    <lineage>
        <taxon>Bacteria</taxon>
        <taxon>Bacillati</taxon>
        <taxon>Mycoplasmatota</taxon>
        <taxon>Mycoplasmoidales</taxon>
        <taxon>Metamycoplasmataceae</taxon>
        <taxon>Mycoplasmopsis</taxon>
    </lineage>
</organism>
<evidence type="ECO:0000313" key="2">
    <source>
        <dbReference type="EMBL" id="BAH69906.1"/>
    </source>
</evidence>
<accession>C4XFI4</accession>
<keyword evidence="1" id="KW-1133">Transmembrane helix</keyword>
<keyword evidence="1" id="KW-0812">Transmembrane</keyword>
<keyword evidence="3" id="KW-1185">Reference proteome</keyword>
<reference evidence="2 3" key="1">
    <citation type="journal article" date="2009" name="Curr. Microbiol.">
        <title>Molecular cloning and expression of a novel cholinephosphotransferase involved in glycoglycerophospholipid biosynthesis of Mycoplasma fermentans.</title>
        <authorList>
            <person name="Ishida N."/>
            <person name="Irikura D."/>
            <person name="Matsuda K."/>
            <person name="Sato S."/>
            <person name="Asano K."/>
        </authorList>
    </citation>
    <scope>NUCLEOTIDE SEQUENCE [LARGE SCALE GENOMIC DNA]</scope>
    <source>
        <strain evidence="3">ATCC 19989 / NBRC 14854 / NCTC 10117 / PG18</strain>
    </source>
</reference>
<dbReference type="KEGG" id="mfp:MBIO_0641"/>
<evidence type="ECO:0008006" key="4">
    <source>
        <dbReference type="Google" id="ProtNLM"/>
    </source>
</evidence>
<dbReference type="AlphaFoldDB" id="C4XFI4"/>
<keyword evidence="1" id="KW-0472">Membrane</keyword>
<protein>
    <recommendedName>
        <fullName evidence="4">Transposase</fullName>
    </recommendedName>
</protein>
<gene>
    <name evidence="2" type="ordered locus">MBIO_0641</name>
</gene>
<dbReference type="PATRIC" id="fig|496833.3.peg.232"/>